<proteinExistence type="predicted"/>
<dbReference type="Proteomes" id="UP000800981">
    <property type="component" value="Unassembled WGS sequence"/>
</dbReference>
<accession>A0ABX0H2V2</accession>
<name>A0ABX0H2V2_9ACTN</name>
<gene>
    <name evidence="1" type="ORF">G9H71_23020</name>
</gene>
<organism evidence="1 2">
    <name type="scientific">Motilibacter deserti</name>
    <dbReference type="NCBI Taxonomy" id="2714956"/>
    <lineage>
        <taxon>Bacteria</taxon>
        <taxon>Bacillati</taxon>
        <taxon>Actinomycetota</taxon>
        <taxon>Actinomycetes</taxon>
        <taxon>Motilibacterales</taxon>
        <taxon>Motilibacteraceae</taxon>
        <taxon>Motilibacter</taxon>
    </lineage>
</organism>
<evidence type="ECO:0000313" key="1">
    <source>
        <dbReference type="EMBL" id="NHC16656.1"/>
    </source>
</evidence>
<dbReference type="EMBL" id="JAANNP010000270">
    <property type="protein sequence ID" value="NHC16656.1"/>
    <property type="molecule type" value="Genomic_DNA"/>
</dbReference>
<sequence>IEVDCEYRTVPSDLPDRLVYAVRVVAKDGSQQTLGTWAIERGDTTTYTTGTALARDEISAVEVVTTSGRAILTLSP</sequence>
<comment type="caution">
    <text evidence="1">The sequence shown here is derived from an EMBL/GenBank/DDBJ whole genome shotgun (WGS) entry which is preliminary data.</text>
</comment>
<evidence type="ECO:0000313" key="2">
    <source>
        <dbReference type="Proteomes" id="UP000800981"/>
    </source>
</evidence>
<protein>
    <recommendedName>
        <fullName evidence="3">Thioesterase</fullName>
    </recommendedName>
</protein>
<evidence type="ECO:0008006" key="3">
    <source>
        <dbReference type="Google" id="ProtNLM"/>
    </source>
</evidence>
<keyword evidence="2" id="KW-1185">Reference proteome</keyword>
<feature type="non-terminal residue" evidence="1">
    <location>
        <position position="1"/>
    </location>
</feature>
<reference evidence="1 2" key="1">
    <citation type="submission" date="2020-03" db="EMBL/GenBank/DDBJ databases">
        <title>Two novel Motilibacter sp.</title>
        <authorList>
            <person name="Liu S."/>
        </authorList>
    </citation>
    <scope>NUCLEOTIDE SEQUENCE [LARGE SCALE GENOMIC DNA]</scope>
    <source>
        <strain evidence="1 2">E257</strain>
    </source>
</reference>